<accession>A0A9P6XXJ4</accession>
<organism evidence="1 2">
    <name type="scientific">Rhizopus delemar</name>
    <dbReference type="NCBI Taxonomy" id="936053"/>
    <lineage>
        <taxon>Eukaryota</taxon>
        <taxon>Fungi</taxon>
        <taxon>Fungi incertae sedis</taxon>
        <taxon>Mucoromycota</taxon>
        <taxon>Mucoromycotina</taxon>
        <taxon>Mucoromycetes</taxon>
        <taxon>Mucorales</taxon>
        <taxon>Mucorineae</taxon>
        <taxon>Rhizopodaceae</taxon>
        <taxon>Rhizopus</taxon>
    </lineage>
</organism>
<dbReference type="AlphaFoldDB" id="A0A9P6XXJ4"/>
<protein>
    <submittedName>
        <fullName evidence="1">Uncharacterized protein</fullName>
    </submittedName>
</protein>
<dbReference type="Proteomes" id="UP000740926">
    <property type="component" value="Unassembled WGS sequence"/>
</dbReference>
<proteinExistence type="predicted"/>
<keyword evidence="2" id="KW-1185">Reference proteome</keyword>
<dbReference type="EMBL" id="JAANIU010008605">
    <property type="protein sequence ID" value="KAG1534714.1"/>
    <property type="molecule type" value="Genomic_DNA"/>
</dbReference>
<comment type="caution">
    <text evidence="1">The sequence shown here is derived from an EMBL/GenBank/DDBJ whole genome shotgun (WGS) entry which is preliminary data.</text>
</comment>
<reference evidence="1 2" key="1">
    <citation type="journal article" date="2020" name="Microb. Genom.">
        <title>Genetic diversity of clinical and environmental Mucorales isolates obtained from an investigation of mucormycosis cases among solid organ transplant recipients.</title>
        <authorList>
            <person name="Nguyen M.H."/>
            <person name="Kaul D."/>
            <person name="Muto C."/>
            <person name="Cheng S.J."/>
            <person name="Richter R.A."/>
            <person name="Bruno V.M."/>
            <person name="Liu G."/>
            <person name="Beyhan S."/>
            <person name="Sundermann A.J."/>
            <person name="Mounaud S."/>
            <person name="Pasculle A.W."/>
            <person name="Nierman W.C."/>
            <person name="Driscoll E."/>
            <person name="Cumbie R."/>
            <person name="Clancy C.J."/>
            <person name="Dupont C.L."/>
        </authorList>
    </citation>
    <scope>NUCLEOTIDE SEQUENCE [LARGE SCALE GENOMIC DNA]</scope>
    <source>
        <strain evidence="1 2">GL24</strain>
    </source>
</reference>
<name>A0A9P6XXJ4_9FUNG</name>
<sequence>MVHPDVRPQVHALVFLGLVAGDDDARHVLAAQLLADLRHRDRAVHGLPACHRDGGVDEDLVGDVGAGGDGLADRQITRVVVGAFPHVLEDVRHLGVAGQADPVHAVPAHLRPAAGGAVHPGGHVPEQK</sequence>
<gene>
    <name evidence="1" type="ORF">G6F50_015491</name>
</gene>
<evidence type="ECO:0000313" key="2">
    <source>
        <dbReference type="Proteomes" id="UP000740926"/>
    </source>
</evidence>
<evidence type="ECO:0000313" key="1">
    <source>
        <dbReference type="EMBL" id="KAG1534714.1"/>
    </source>
</evidence>